<feature type="region of interest" description="Disordered" evidence="2">
    <location>
        <begin position="1978"/>
        <end position="2004"/>
    </location>
</feature>
<feature type="region of interest" description="Disordered" evidence="2">
    <location>
        <begin position="806"/>
        <end position="883"/>
    </location>
</feature>
<name>A0A177TFV8_9BASI</name>
<keyword evidence="1" id="KW-0233">DNA recombination</keyword>
<dbReference type="SUPFAM" id="SSF52540">
    <property type="entry name" value="P-loop containing nucleoside triphosphate hydrolases"/>
    <property type="match status" value="2"/>
</dbReference>
<comment type="catalytic activity">
    <reaction evidence="1">
        <text>ATP + H2O = ADP + phosphate + H(+)</text>
        <dbReference type="Rhea" id="RHEA:13065"/>
        <dbReference type="ChEBI" id="CHEBI:15377"/>
        <dbReference type="ChEBI" id="CHEBI:15378"/>
        <dbReference type="ChEBI" id="CHEBI:30616"/>
        <dbReference type="ChEBI" id="CHEBI:43474"/>
        <dbReference type="ChEBI" id="CHEBI:456216"/>
        <dbReference type="EC" id="5.6.2.3"/>
    </reaction>
</comment>
<dbReference type="Pfam" id="PF05970">
    <property type="entry name" value="PIF1"/>
    <property type="match status" value="1"/>
</dbReference>
<dbReference type="GO" id="GO:0016787">
    <property type="term" value="F:hydrolase activity"/>
    <property type="evidence" value="ECO:0007669"/>
    <property type="project" value="UniProtKB-KW"/>
</dbReference>
<dbReference type="GO" id="GO:0005524">
    <property type="term" value="F:ATP binding"/>
    <property type="evidence" value="ECO:0007669"/>
    <property type="project" value="UniProtKB-KW"/>
</dbReference>
<evidence type="ECO:0000259" key="4">
    <source>
        <dbReference type="Pfam" id="PF14214"/>
    </source>
</evidence>
<reference evidence="6" key="1">
    <citation type="submission" date="2016-04" db="EMBL/GenBank/DDBJ databases">
        <authorList>
            <person name="Nguyen H.D."/>
            <person name="Samba Siva P."/>
            <person name="Cullis J."/>
            <person name="Levesque C.A."/>
            <person name="Hambleton S."/>
        </authorList>
    </citation>
    <scope>NUCLEOTIDE SEQUENCE</scope>
    <source>
        <strain evidence="6">DAOMC 236416</strain>
    </source>
</reference>
<dbReference type="InterPro" id="IPR051055">
    <property type="entry name" value="PIF1_helicase"/>
</dbReference>
<proteinExistence type="inferred from homology"/>
<reference evidence="6" key="2">
    <citation type="journal article" date="2019" name="IMA Fungus">
        <title>Genome sequencing and comparison of five Tilletia species to identify candidate genes for the detection of regulated species infecting wheat.</title>
        <authorList>
            <person name="Nguyen H.D.T."/>
            <person name="Sultana T."/>
            <person name="Kesanakurti P."/>
            <person name="Hambleton S."/>
        </authorList>
    </citation>
    <scope>NUCLEOTIDE SEQUENCE</scope>
    <source>
        <strain evidence="6">DAOMC 236416</strain>
    </source>
</reference>
<feature type="domain" description="DUF6570" evidence="5">
    <location>
        <begin position="267"/>
        <end position="405"/>
    </location>
</feature>
<feature type="region of interest" description="Disordered" evidence="2">
    <location>
        <begin position="122"/>
        <end position="155"/>
    </location>
</feature>
<keyword evidence="1" id="KW-0067">ATP-binding</keyword>
<evidence type="ECO:0000313" key="7">
    <source>
        <dbReference type="Proteomes" id="UP000077521"/>
    </source>
</evidence>
<evidence type="ECO:0000256" key="1">
    <source>
        <dbReference type="RuleBase" id="RU363044"/>
    </source>
</evidence>
<dbReference type="PANTHER" id="PTHR47642">
    <property type="entry name" value="ATP-DEPENDENT DNA HELICASE"/>
    <property type="match status" value="1"/>
</dbReference>
<evidence type="ECO:0000313" key="6">
    <source>
        <dbReference type="EMBL" id="KAE8251867.1"/>
    </source>
</evidence>
<dbReference type="InterPro" id="IPR025476">
    <property type="entry name" value="Helitron_helicase-like"/>
</dbReference>
<dbReference type="InterPro" id="IPR010285">
    <property type="entry name" value="DNA_helicase_pif1-like_DEAD"/>
</dbReference>
<evidence type="ECO:0000259" key="3">
    <source>
        <dbReference type="Pfam" id="PF05970"/>
    </source>
</evidence>
<dbReference type="Pfam" id="PF14214">
    <property type="entry name" value="Helitron_like_N"/>
    <property type="match status" value="1"/>
</dbReference>
<keyword evidence="1" id="KW-0234">DNA repair</keyword>
<dbReference type="InterPro" id="IPR027417">
    <property type="entry name" value="P-loop_NTPase"/>
</dbReference>
<dbReference type="GO" id="GO:0043139">
    <property type="term" value="F:5'-3' DNA helicase activity"/>
    <property type="evidence" value="ECO:0007669"/>
    <property type="project" value="UniProtKB-EC"/>
</dbReference>
<organism evidence="6 7">
    <name type="scientific">Tilletia indica</name>
    <dbReference type="NCBI Taxonomy" id="43049"/>
    <lineage>
        <taxon>Eukaryota</taxon>
        <taxon>Fungi</taxon>
        <taxon>Dikarya</taxon>
        <taxon>Basidiomycota</taxon>
        <taxon>Ustilaginomycotina</taxon>
        <taxon>Exobasidiomycetes</taxon>
        <taxon>Tilletiales</taxon>
        <taxon>Tilletiaceae</taxon>
        <taxon>Tilletia</taxon>
    </lineage>
</organism>
<comment type="caution">
    <text evidence="6">The sequence shown here is derived from an EMBL/GenBank/DDBJ whole genome shotgun (WGS) entry which is preliminary data.</text>
</comment>
<evidence type="ECO:0000256" key="2">
    <source>
        <dbReference type="SAM" id="MobiDB-lite"/>
    </source>
</evidence>
<evidence type="ECO:0000259" key="5">
    <source>
        <dbReference type="Pfam" id="PF20209"/>
    </source>
</evidence>
<keyword evidence="1" id="KW-0347">Helicase</keyword>
<dbReference type="GO" id="GO:0006281">
    <property type="term" value="P:DNA repair"/>
    <property type="evidence" value="ECO:0007669"/>
    <property type="project" value="UniProtKB-KW"/>
</dbReference>
<keyword evidence="1" id="KW-0378">Hydrolase</keyword>
<accession>A0A177TFV8</accession>
<sequence length="2004" mass="222277">MSPAPSLINVNMPAVNDVFASVSSTELKNILQSHHPRCGATTKRREQLVDLLVGFMLEEEQTLLSRATRRQRPTDGVQQHLPTVHRTMKERYSKVFSQYICSQARQQHGSLPPCAPTTFQAAAAAATSSPIHPPPDDREEDAGPSQSWPQPVPQDVKDQCMQDFVDHTDISMDATCAVCARRTFSKDLLFTKVDLRCERYIASTLQLDILRVSDPHLLSLPRESFQYGDPALDGLALDSGGIHFTPSGTTLDVCTECHTDLVKDTPTLPALALANGNIRGKLPPHLQDCTWLEERLCARYLASAYIIRLFDWTAPCAEAERPRVMKGHACAFPLNTVSTATKLPWAVGEDGALLSCIVIGPRKPRLQDLKNVFRVRRQKVQDLFNYLKAHCKDYPQFAVNEAALNSLPVDDVPELIMRHVVYEENHQVLSLFDHETSGLENHPGILADAEEDDDNGRTFLEHHGVIDVNGVRIPEHARTASALRNATGQERPDLVVRHGSSFIQDYNNPDLFPGMFPTLYPWGTGGFEGTRATPLSFERHSKYLLDLADPAFRRHWSFIFIVANIKQRRAIHQGARLACKQQDHERFSRILTSLDATVVKRIADHIARGGTLKTLVGVEAQVFQLLNKCNIVSAKVPGSRAVMNRARSDIRAMIGHFGIFQLFLTINPSATHSPVFHIFYGDRSVKLDTSRPVLPSAKDRAVRVADDPVAGSDYFHFHLAALFRFLLGWDMRKGRSTATGGLLGRMAGYYLVKEHTMRGQLHCHCLIWLEGALNPGPLREKMQDDEEFRTRYFAYFDDIITHGFSEQERGPPIVETSTSGLASTPTQPAEEGIPVTTSPADKEGGDSFGSEPATSVLAPDPAVSPNRKPRQERPPAPDAPGYRERFEEDHVLLAKEVQLHKHTFTCFKGGRDSCRFFFPHEVQELSSFDPETKSINLAVKHPLINWHNRSLLVATRHNHDLKAVQSGKSGAAAASYITSYTTKSDETPANQVSMINTVYQRMAEHMDPTTDPHGLLTRCVMQFGRERQLHAQQAATYVRELGDTHQSHGTAPMLSGQVIAAALRLNGPVRDTSSLGPPETVLVEDVTQSDIPQDLPTDQQTDPLQSLLVDEAEDADLELQDGAEGHIRLLNTSGLAYQVDDYLLRPDSLSFLSFYDFVRYVKLWDKPPKKPNSSHHPLPTSHPNAKTHVHRYTPNKPIGIPRPICSHFPKSTGQPGHGDAYCSAMMAHFIPFSQSQPLKSATTTWESAFAAATFSPSAVRVMSNWAALAECEDERDADRLLQRRRESERARRTDDALNTLHGEGVTAEGDGDTIDLEQFLRGANAQSRETVEFSRILQSSGWFGGDVQPQPPATMDSFPTFDPAARRLWLKEQSVLEAQAKANIAVPTAATGVLAQQLSFAAAQDTMQDTVLVNSSTPFIPALPTQHYEWNDQAPERLLAALVVERTLTPSQALAFTIAGRQFFDDMHGKHHSESLARHLGSPLTWLFLIGTETKPLRMLMHGEAGTGKTVVVRLLRELMDRYGRGQQIMFVAPTGKAASAIGGMTQHAAFKLDIRQKGLTVEELEAEKQDTIANRHRYLQKSFGQIRWIFFDEVSMTSCEVFNDIDQSLRIGTSRLDEPFGGINVLFAGDFCQLPPVGATPLYASAPSPYQNSEYQTKDALGRLSWLHVDTVVEFEEQKRMQDPEMAAALSRLRRRACVDDDVTLFNGNVLVTTPGNLPIDLQTRPGVIVLANTNQTVRALNHRKAAAQAASDGRRIVISHAADTCSTALTPQLRKTLLEYSSAGKVKVGIGRLPLFVGMPVIYRGPNKSVQMGITNGAFGTVVSWQMTVDSLGFTIPQVVVVRFDTSAKWKLSNLEPGCLPIYPTRSSFKYYPSDNKRVVLKVSRSQLPLQPGFAMTVHSAQGVTSSEGVVVDLRGGGFRTYVAASRATRRQDIYLVQEINKSHLNCPPLPKCLALELHRLERLAAVTKRKFDDIADGSTSRNRPTQAVVGHLAGEKRRRIT</sequence>
<feature type="compositionally biased region" description="Polar residues" evidence="2">
    <location>
        <begin position="815"/>
        <end position="827"/>
    </location>
</feature>
<dbReference type="EC" id="5.6.2.3" evidence="1"/>
<feature type="compositionally biased region" description="Basic and acidic residues" evidence="2">
    <location>
        <begin position="869"/>
        <end position="883"/>
    </location>
</feature>
<keyword evidence="1" id="KW-0547">Nucleotide-binding</keyword>
<protein>
    <recommendedName>
        <fullName evidence="1">ATP-dependent DNA helicase</fullName>
        <ecNumber evidence="1">5.6.2.3</ecNumber>
    </recommendedName>
</protein>
<comment type="cofactor">
    <cofactor evidence="1">
        <name>Mg(2+)</name>
        <dbReference type="ChEBI" id="CHEBI:18420"/>
    </cofactor>
</comment>
<dbReference type="GO" id="GO:0000723">
    <property type="term" value="P:telomere maintenance"/>
    <property type="evidence" value="ECO:0007669"/>
    <property type="project" value="InterPro"/>
</dbReference>
<feature type="domain" description="DNA helicase Pif1-like DEAD-box helicase" evidence="3">
    <location>
        <begin position="1495"/>
        <end position="1639"/>
    </location>
</feature>
<dbReference type="Pfam" id="PF20209">
    <property type="entry name" value="DUF6570"/>
    <property type="match status" value="1"/>
</dbReference>
<dbReference type="Proteomes" id="UP000077521">
    <property type="component" value="Unassembled WGS sequence"/>
</dbReference>
<gene>
    <name evidence="6" type="ORF">A4X13_0g3812</name>
</gene>
<keyword evidence="1" id="KW-0227">DNA damage</keyword>
<dbReference type="InterPro" id="IPR046700">
    <property type="entry name" value="DUF6570"/>
</dbReference>
<dbReference type="GO" id="GO:0006310">
    <property type="term" value="P:DNA recombination"/>
    <property type="evidence" value="ECO:0007669"/>
    <property type="project" value="UniProtKB-KW"/>
</dbReference>
<keyword evidence="7" id="KW-1185">Reference proteome</keyword>
<dbReference type="Gene3D" id="3.40.50.300">
    <property type="entry name" value="P-loop containing nucleotide triphosphate hydrolases"/>
    <property type="match status" value="1"/>
</dbReference>
<comment type="similarity">
    <text evidence="1">Belongs to the helicase family.</text>
</comment>
<dbReference type="EMBL" id="LWDF02000228">
    <property type="protein sequence ID" value="KAE8251867.1"/>
    <property type="molecule type" value="Genomic_DNA"/>
</dbReference>
<feature type="domain" description="Helitron helicase-like" evidence="4">
    <location>
        <begin position="542"/>
        <end position="767"/>
    </location>
</feature>